<comment type="caution">
    <text evidence="6">The sequence shown here is derived from an EMBL/GenBank/DDBJ whole genome shotgun (WGS) entry which is preliminary data.</text>
</comment>
<dbReference type="InterPro" id="IPR001123">
    <property type="entry name" value="LeuE-type"/>
</dbReference>
<keyword evidence="5" id="KW-0472">Membrane</keyword>
<dbReference type="STRING" id="511.UZ73_19095"/>
<dbReference type="Pfam" id="PF01810">
    <property type="entry name" value="LysE"/>
    <property type="match status" value="1"/>
</dbReference>
<evidence type="ECO:0000256" key="2">
    <source>
        <dbReference type="ARBA" id="ARBA00022475"/>
    </source>
</evidence>
<sequence>MTLFLLIASTHFLALLSPGPDFFLIARSTLAHGRWVASGACAGVAMANGLYISLALTGFTRMSTGSPLFLLLQGAGGLYLLYLGVKFLQAARHDAQQRISASGASTGGWWHHVLMGLLSGLLNPKNALFYASLASVLASSRAGPVLHILLGLWMFFIVLLWDLFITVLIGHPRWQQRIQKHLPRIEQLCGLLLCLIATAALFNVAQHLTEAP</sequence>
<dbReference type="Proteomes" id="UP000245216">
    <property type="component" value="Unassembled WGS sequence"/>
</dbReference>
<keyword evidence="3" id="KW-0812">Transmembrane</keyword>
<accession>A0A2U2BF29</accession>
<evidence type="ECO:0000256" key="5">
    <source>
        <dbReference type="ARBA" id="ARBA00023136"/>
    </source>
</evidence>
<evidence type="ECO:0000313" key="6">
    <source>
        <dbReference type="EMBL" id="PWE12591.1"/>
    </source>
</evidence>
<dbReference type="PANTHER" id="PTHR30086:SF17">
    <property type="entry name" value="LYSE FAMILY TRANSLOCATOR"/>
    <property type="match status" value="1"/>
</dbReference>
<dbReference type="AlphaFoldDB" id="A0A2U2BF29"/>
<dbReference type="OrthoDB" id="581870at2"/>
<keyword evidence="4" id="KW-1133">Transmembrane helix</keyword>
<name>A0A2U2BF29_ALCFA</name>
<evidence type="ECO:0000256" key="4">
    <source>
        <dbReference type="ARBA" id="ARBA00022989"/>
    </source>
</evidence>
<reference evidence="6 7" key="2">
    <citation type="submission" date="2018-05" db="EMBL/GenBank/DDBJ databases">
        <authorList>
            <person name="Lanie J.A."/>
            <person name="Ng W.-L."/>
            <person name="Kazmierczak K.M."/>
            <person name="Andrzejewski T.M."/>
            <person name="Davidsen T.M."/>
            <person name="Wayne K.J."/>
            <person name="Tettelin H."/>
            <person name="Glass J.I."/>
            <person name="Rusch D."/>
            <person name="Podicherti R."/>
            <person name="Tsui H.-C.T."/>
            <person name="Winkler M.E."/>
        </authorList>
    </citation>
    <scope>NUCLEOTIDE SEQUENCE [LARGE SCALE GENOMIC DNA]</scope>
    <source>
        <strain evidence="6 7">YBY</strain>
    </source>
</reference>
<gene>
    <name evidence="6" type="ORF">DF183_17590</name>
</gene>
<comment type="subcellular location">
    <subcellularLocation>
        <location evidence="1">Cell membrane</location>
        <topology evidence="1">Multi-pass membrane protein</topology>
    </subcellularLocation>
</comment>
<proteinExistence type="predicted"/>
<organism evidence="6 7">
    <name type="scientific">Alcaligenes faecalis</name>
    <dbReference type="NCBI Taxonomy" id="511"/>
    <lineage>
        <taxon>Bacteria</taxon>
        <taxon>Pseudomonadati</taxon>
        <taxon>Pseudomonadota</taxon>
        <taxon>Betaproteobacteria</taxon>
        <taxon>Burkholderiales</taxon>
        <taxon>Alcaligenaceae</taxon>
        <taxon>Alcaligenes</taxon>
    </lineage>
</organism>
<evidence type="ECO:0000256" key="1">
    <source>
        <dbReference type="ARBA" id="ARBA00004651"/>
    </source>
</evidence>
<dbReference type="PANTHER" id="PTHR30086">
    <property type="entry name" value="ARGININE EXPORTER PROTEIN ARGO"/>
    <property type="match status" value="1"/>
</dbReference>
<evidence type="ECO:0000313" key="7">
    <source>
        <dbReference type="Proteomes" id="UP000245216"/>
    </source>
</evidence>
<reference evidence="6 7" key="1">
    <citation type="submission" date="2018-05" db="EMBL/GenBank/DDBJ databases">
        <title>Genome Sequence of an Efficient Indole-Degrading Bacterium, Alcaligenes sp.YBY.</title>
        <authorList>
            <person name="Yang B."/>
        </authorList>
    </citation>
    <scope>NUCLEOTIDE SEQUENCE [LARGE SCALE GENOMIC DNA]</scope>
    <source>
        <strain evidence="6 7">YBY</strain>
    </source>
</reference>
<dbReference type="RefSeq" id="WP_042489502.1">
    <property type="nucleotide sequence ID" value="NZ_CP023667.1"/>
</dbReference>
<evidence type="ECO:0000256" key="3">
    <source>
        <dbReference type="ARBA" id="ARBA00022692"/>
    </source>
</evidence>
<dbReference type="GO" id="GO:0015171">
    <property type="term" value="F:amino acid transmembrane transporter activity"/>
    <property type="evidence" value="ECO:0007669"/>
    <property type="project" value="TreeGrafter"/>
</dbReference>
<keyword evidence="2" id="KW-1003">Cell membrane</keyword>
<protein>
    <submittedName>
        <fullName evidence="6">LysE family translocator</fullName>
    </submittedName>
</protein>
<dbReference type="GO" id="GO:0005886">
    <property type="term" value="C:plasma membrane"/>
    <property type="evidence" value="ECO:0007669"/>
    <property type="project" value="UniProtKB-SubCell"/>
</dbReference>
<dbReference type="EMBL" id="QEXO01000005">
    <property type="protein sequence ID" value="PWE12591.1"/>
    <property type="molecule type" value="Genomic_DNA"/>
</dbReference>